<evidence type="ECO:0008006" key="3">
    <source>
        <dbReference type="Google" id="ProtNLM"/>
    </source>
</evidence>
<name>A0ABQ1H882_9SPHN</name>
<evidence type="ECO:0000313" key="2">
    <source>
        <dbReference type="Proteomes" id="UP000618591"/>
    </source>
</evidence>
<dbReference type="Pfam" id="PF03743">
    <property type="entry name" value="TrbI"/>
    <property type="match status" value="1"/>
</dbReference>
<comment type="caution">
    <text evidence="1">The sequence shown here is derived from an EMBL/GenBank/DDBJ whole genome shotgun (WGS) entry which is preliminary data.</text>
</comment>
<dbReference type="EMBL" id="BMDW01000032">
    <property type="protein sequence ID" value="GGA61365.1"/>
    <property type="molecule type" value="Genomic_DNA"/>
</dbReference>
<reference evidence="2" key="1">
    <citation type="journal article" date="2019" name="Int. J. Syst. Evol. Microbiol.">
        <title>The Global Catalogue of Microorganisms (GCM) 10K type strain sequencing project: providing services to taxonomists for standard genome sequencing and annotation.</title>
        <authorList>
            <consortium name="The Broad Institute Genomics Platform"/>
            <consortium name="The Broad Institute Genome Sequencing Center for Infectious Disease"/>
            <person name="Wu L."/>
            <person name="Ma J."/>
        </authorList>
    </citation>
    <scope>NUCLEOTIDE SEQUENCE [LARGE SCALE GENOMIC DNA]</scope>
    <source>
        <strain evidence="2">CGMCC 1.10106</strain>
    </source>
</reference>
<dbReference type="InterPro" id="IPR005498">
    <property type="entry name" value="T4SS_VirB10/TraB/TrbI"/>
</dbReference>
<organism evidence="1 2">
    <name type="scientific">Sphingomonas psychrolutea</name>
    <dbReference type="NCBI Taxonomy" id="1259676"/>
    <lineage>
        <taxon>Bacteria</taxon>
        <taxon>Pseudomonadati</taxon>
        <taxon>Pseudomonadota</taxon>
        <taxon>Alphaproteobacteria</taxon>
        <taxon>Sphingomonadales</taxon>
        <taxon>Sphingomonadaceae</taxon>
        <taxon>Sphingomonas</taxon>
    </lineage>
</organism>
<gene>
    <name evidence="1" type="ORF">GCM10011395_34650</name>
</gene>
<accession>A0ABQ1H882</accession>
<protein>
    <recommendedName>
        <fullName evidence="3">Type IV secretion system protein VirB10</fullName>
    </recommendedName>
</protein>
<dbReference type="Proteomes" id="UP000618591">
    <property type="component" value="Unassembled WGS sequence"/>
</dbReference>
<keyword evidence="2" id="KW-1185">Reference proteome</keyword>
<evidence type="ECO:0000313" key="1">
    <source>
        <dbReference type="EMBL" id="GGA61365.1"/>
    </source>
</evidence>
<sequence>MRAVRQGTSDTVSQTGQQIVRRELNIQPTLTIRAGYPVRVIVTHDLVLAPPRTGDR</sequence>
<proteinExistence type="predicted"/>